<dbReference type="PANTHER" id="PTHR43888">
    <property type="entry name" value="DNAJ-LIKE-2, ISOFORM A-RELATED"/>
    <property type="match status" value="1"/>
</dbReference>
<gene>
    <name evidence="2" type="primary">YDJ1_2</name>
    <name evidence="2" type="ORF">IWW39_005448</name>
</gene>
<proteinExistence type="predicted"/>
<dbReference type="Pfam" id="PF00226">
    <property type="entry name" value="DnaJ"/>
    <property type="match status" value="1"/>
</dbReference>
<dbReference type="AlphaFoldDB" id="A0A9W8L1R7"/>
<dbReference type="SMART" id="SM00271">
    <property type="entry name" value="DnaJ"/>
    <property type="match status" value="1"/>
</dbReference>
<dbReference type="Proteomes" id="UP001151516">
    <property type="component" value="Unassembled WGS sequence"/>
</dbReference>
<dbReference type="OrthoDB" id="550424at2759"/>
<protein>
    <submittedName>
        <fullName evidence="2">Type I HSP40 co-chaperone</fullName>
    </submittedName>
</protein>
<dbReference type="CDD" id="cd10747">
    <property type="entry name" value="DnaJ_C"/>
    <property type="match status" value="1"/>
</dbReference>
<feature type="domain" description="J" evidence="1">
    <location>
        <begin position="15"/>
        <end position="77"/>
    </location>
</feature>
<dbReference type="GO" id="GO:0030544">
    <property type="term" value="F:Hsp70 protein binding"/>
    <property type="evidence" value="ECO:0007669"/>
    <property type="project" value="InterPro"/>
</dbReference>
<dbReference type="GO" id="GO:0006457">
    <property type="term" value="P:protein folding"/>
    <property type="evidence" value="ECO:0007669"/>
    <property type="project" value="InterPro"/>
</dbReference>
<evidence type="ECO:0000259" key="1">
    <source>
        <dbReference type="PROSITE" id="PS50076"/>
    </source>
</evidence>
<name>A0A9W8L1R7_9FUNG</name>
<evidence type="ECO:0000313" key="2">
    <source>
        <dbReference type="EMBL" id="KAJ2683534.1"/>
    </source>
</evidence>
<dbReference type="InterPro" id="IPR008971">
    <property type="entry name" value="HSP40/DnaJ_pept-bd"/>
</dbReference>
<organism evidence="2 3">
    <name type="scientific">Coemansia spiralis</name>
    <dbReference type="NCBI Taxonomy" id="417178"/>
    <lineage>
        <taxon>Eukaryota</taxon>
        <taxon>Fungi</taxon>
        <taxon>Fungi incertae sedis</taxon>
        <taxon>Zoopagomycota</taxon>
        <taxon>Kickxellomycotina</taxon>
        <taxon>Kickxellomycetes</taxon>
        <taxon>Kickxellales</taxon>
        <taxon>Kickxellaceae</taxon>
        <taxon>Coemansia</taxon>
    </lineage>
</organism>
<accession>A0A9W8L1R7</accession>
<dbReference type="CDD" id="cd06257">
    <property type="entry name" value="DnaJ"/>
    <property type="match status" value="1"/>
</dbReference>
<comment type="caution">
    <text evidence="2">The sequence shown here is derived from an EMBL/GenBank/DDBJ whole genome shotgun (WGS) entry which is preliminary data.</text>
</comment>
<dbReference type="GO" id="GO:0051082">
    <property type="term" value="F:unfolded protein binding"/>
    <property type="evidence" value="ECO:0007669"/>
    <property type="project" value="InterPro"/>
</dbReference>
<dbReference type="InterPro" id="IPR002939">
    <property type="entry name" value="DnaJ_C"/>
</dbReference>
<dbReference type="SUPFAM" id="SSF46565">
    <property type="entry name" value="Chaperone J-domain"/>
    <property type="match status" value="1"/>
</dbReference>
<evidence type="ECO:0000313" key="3">
    <source>
        <dbReference type="Proteomes" id="UP001151516"/>
    </source>
</evidence>
<dbReference type="InterPro" id="IPR036869">
    <property type="entry name" value="J_dom_sf"/>
</dbReference>
<reference evidence="2" key="1">
    <citation type="submission" date="2022-07" db="EMBL/GenBank/DDBJ databases">
        <title>Phylogenomic reconstructions and comparative analyses of Kickxellomycotina fungi.</title>
        <authorList>
            <person name="Reynolds N.K."/>
            <person name="Stajich J.E."/>
            <person name="Barry K."/>
            <person name="Grigoriev I.V."/>
            <person name="Crous P."/>
            <person name="Smith M.E."/>
        </authorList>
    </citation>
    <scope>NUCLEOTIDE SEQUENCE</scope>
    <source>
        <strain evidence="2">CBS 109367</strain>
    </source>
</reference>
<keyword evidence="3" id="KW-1185">Reference proteome</keyword>
<sequence length="262" mass="29484">MRNMTLSSSVRQTFYLYKLLGLTNGATKAAITEAYKRTLVKHHPDNYPGASDIIKLTQHAYEVLGNTETRRIYDMFCQYILYNSDTTSAFERHVYVYPKPQWVTQKNDIVYVMDVSLRNMYHGKKTTVVTRDISVEIDLVKGMADGQRITYAGKGLKTPGHAPGDLIVIVNRVDYPFFKQLRSGHLQCEVEVDHKMAQGGGDVCIRHPSGNIISLELLPGEIPSPGHQKILAKMGQASSDKKQAGDLYVKFTIYFPHANVTI</sequence>
<dbReference type="PROSITE" id="PS50076">
    <property type="entry name" value="DNAJ_2"/>
    <property type="match status" value="1"/>
</dbReference>
<dbReference type="Gene3D" id="1.10.287.110">
    <property type="entry name" value="DnaJ domain"/>
    <property type="match status" value="1"/>
</dbReference>
<dbReference type="Pfam" id="PF01556">
    <property type="entry name" value="DnaJ_C"/>
    <property type="match status" value="1"/>
</dbReference>
<dbReference type="SUPFAM" id="SSF49493">
    <property type="entry name" value="HSP40/DnaJ peptide-binding domain"/>
    <property type="match status" value="2"/>
</dbReference>
<dbReference type="InterPro" id="IPR044713">
    <property type="entry name" value="DNJA1/2-like"/>
</dbReference>
<dbReference type="Gene3D" id="2.60.260.20">
    <property type="entry name" value="Urease metallochaperone UreE, N-terminal domain"/>
    <property type="match status" value="2"/>
</dbReference>
<dbReference type="InterPro" id="IPR001623">
    <property type="entry name" value="DnaJ_domain"/>
</dbReference>
<dbReference type="EMBL" id="JANBTX010000281">
    <property type="protein sequence ID" value="KAJ2683534.1"/>
    <property type="molecule type" value="Genomic_DNA"/>
</dbReference>